<organism evidence="2 3">
    <name type="scientific">Halorhodospira halochloris</name>
    <name type="common">Ectothiorhodospira halochloris</name>
    <dbReference type="NCBI Taxonomy" id="1052"/>
    <lineage>
        <taxon>Bacteria</taxon>
        <taxon>Pseudomonadati</taxon>
        <taxon>Pseudomonadota</taxon>
        <taxon>Gammaproteobacteria</taxon>
        <taxon>Chromatiales</taxon>
        <taxon>Ectothiorhodospiraceae</taxon>
        <taxon>Halorhodospira</taxon>
    </lineage>
</organism>
<dbReference type="RefSeq" id="WP_109962858.1">
    <property type="nucleotide sequence ID" value="NZ_AP017372.2"/>
</dbReference>
<feature type="transmembrane region" description="Helical" evidence="1">
    <location>
        <begin position="47"/>
        <end position="75"/>
    </location>
</feature>
<dbReference type="EMBL" id="AP017372">
    <property type="protein sequence ID" value="BAU57637.1"/>
    <property type="molecule type" value="Genomic_DNA"/>
</dbReference>
<accession>A0A0X8X8R0</accession>
<evidence type="ECO:0000313" key="3">
    <source>
        <dbReference type="Proteomes" id="UP000218890"/>
    </source>
</evidence>
<keyword evidence="1" id="KW-1133">Transmembrane helix</keyword>
<dbReference type="AlphaFoldDB" id="A0A0X8X8R0"/>
<sequence>MAQSNRSNNSSRLPEDIWLRRIMKFGLPLGLLTIALLWGAYMTEQAWMLQSFIGLAALTFITGIIYNVRLVIVLVRERRREEE</sequence>
<protein>
    <submittedName>
        <fullName evidence="2">Uncharacterized protein</fullName>
    </submittedName>
</protein>
<evidence type="ECO:0000313" key="2">
    <source>
        <dbReference type="EMBL" id="BAU57637.1"/>
    </source>
</evidence>
<keyword evidence="1" id="KW-0472">Membrane</keyword>
<evidence type="ECO:0000256" key="1">
    <source>
        <dbReference type="SAM" id="Phobius"/>
    </source>
</evidence>
<dbReference type="Proteomes" id="UP000218890">
    <property type="component" value="Chromosome"/>
</dbReference>
<gene>
    <name evidence="2" type="ORF">HH1059_09430</name>
</gene>
<dbReference type="KEGG" id="hhk:HH1059_09430"/>
<keyword evidence="3" id="KW-1185">Reference proteome</keyword>
<name>A0A0X8X8R0_HALHR</name>
<reference evidence="2" key="1">
    <citation type="submission" date="2016-02" db="EMBL/GenBank/DDBJ databases">
        <title>Halorhodospira halochloris DSM-1059 complete genome, version 2.</title>
        <authorList>
            <person name="Tsukatani Y."/>
        </authorList>
    </citation>
    <scope>NUCLEOTIDE SEQUENCE</scope>
    <source>
        <strain evidence="2">DSM 1059</strain>
    </source>
</reference>
<proteinExistence type="predicted"/>
<feature type="transmembrane region" description="Helical" evidence="1">
    <location>
        <begin position="21"/>
        <end position="41"/>
    </location>
</feature>
<keyword evidence="1" id="KW-0812">Transmembrane</keyword>